<keyword evidence="4" id="KW-0808">Transferase</keyword>
<gene>
    <name evidence="13" type="ORF">ACFQB0_06575</name>
</gene>
<evidence type="ECO:0000313" key="13">
    <source>
        <dbReference type="EMBL" id="MFC6355767.1"/>
    </source>
</evidence>
<dbReference type="EC" id="2.7.13.3" evidence="2"/>
<reference evidence="14" key="1">
    <citation type="journal article" date="2019" name="Int. J. Syst. Evol. Microbiol.">
        <title>The Global Catalogue of Microorganisms (GCM) 10K type strain sequencing project: providing services to taxonomists for standard genome sequencing and annotation.</title>
        <authorList>
            <consortium name="The Broad Institute Genomics Platform"/>
            <consortium name="The Broad Institute Genome Sequencing Center for Infectious Disease"/>
            <person name="Wu L."/>
            <person name="Ma J."/>
        </authorList>
    </citation>
    <scope>NUCLEOTIDE SEQUENCE [LARGE SCALE GENOMIC DNA]</scope>
    <source>
        <strain evidence="14">CCUG 43304</strain>
    </source>
</reference>
<evidence type="ECO:0000256" key="6">
    <source>
        <dbReference type="ARBA" id="ARBA00022777"/>
    </source>
</evidence>
<comment type="caution">
    <text evidence="13">The sequence shown here is derived from an EMBL/GenBank/DDBJ whole genome shotgun (WGS) entry which is preliminary data.</text>
</comment>
<keyword evidence="7" id="KW-0067">ATP-binding</keyword>
<name>A0ABW1VE41_9MICO</name>
<feature type="transmembrane region" description="Helical" evidence="10">
    <location>
        <begin position="43"/>
        <end position="64"/>
    </location>
</feature>
<evidence type="ECO:0000256" key="1">
    <source>
        <dbReference type="ARBA" id="ARBA00000085"/>
    </source>
</evidence>
<dbReference type="PANTHER" id="PTHR24421">
    <property type="entry name" value="NITRATE/NITRITE SENSOR PROTEIN NARX-RELATED"/>
    <property type="match status" value="1"/>
</dbReference>
<dbReference type="Pfam" id="PF07730">
    <property type="entry name" value="HisKA_3"/>
    <property type="match status" value="1"/>
</dbReference>
<dbReference type="Gene3D" id="3.30.565.10">
    <property type="entry name" value="Histidine kinase-like ATPase, C-terminal domain"/>
    <property type="match status" value="1"/>
</dbReference>
<dbReference type="InterPro" id="IPR011712">
    <property type="entry name" value="Sig_transdc_His_kin_sub3_dim/P"/>
</dbReference>
<feature type="transmembrane region" description="Helical" evidence="10">
    <location>
        <begin position="132"/>
        <end position="153"/>
    </location>
</feature>
<evidence type="ECO:0000313" key="14">
    <source>
        <dbReference type="Proteomes" id="UP001596306"/>
    </source>
</evidence>
<evidence type="ECO:0000259" key="11">
    <source>
        <dbReference type="Pfam" id="PF02518"/>
    </source>
</evidence>
<feature type="transmembrane region" description="Helical" evidence="10">
    <location>
        <begin position="94"/>
        <end position="120"/>
    </location>
</feature>
<keyword evidence="5" id="KW-0547">Nucleotide-binding</keyword>
<keyword evidence="14" id="KW-1185">Reference proteome</keyword>
<comment type="catalytic activity">
    <reaction evidence="1">
        <text>ATP + protein L-histidine = ADP + protein N-phospho-L-histidine.</text>
        <dbReference type="EC" id="2.7.13.3"/>
    </reaction>
</comment>
<dbReference type="Pfam" id="PF02518">
    <property type="entry name" value="HATPase_c"/>
    <property type="match status" value="1"/>
</dbReference>
<feature type="domain" description="Signal transduction histidine kinase subgroup 3 dimerisation and phosphoacceptor" evidence="12">
    <location>
        <begin position="204"/>
        <end position="269"/>
    </location>
</feature>
<keyword evidence="10" id="KW-0472">Membrane</keyword>
<evidence type="ECO:0000256" key="10">
    <source>
        <dbReference type="SAM" id="Phobius"/>
    </source>
</evidence>
<organism evidence="13 14">
    <name type="scientific">Luethyella okanaganae</name>
    <dbReference type="NCBI Taxonomy" id="69372"/>
    <lineage>
        <taxon>Bacteria</taxon>
        <taxon>Bacillati</taxon>
        <taxon>Actinomycetota</taxon>
        <taxon>Actinomycetes</taxon>
        <taxon>Micrococcales</taxon>
        <taxon>Microbacteriaceae</taxon>
        <taxon>Luethyella</taxon>
    </lineage>
</organism>
<dbReference type="Gene3D" id="1.20.5.1930">
    <property type="match status" value="1"/>
</dbReference>
<dbReference type="CDD" id="cd16917">
    <property type="entry name" value="HATPase_UhpB-NarQ-NarX-like"/>
    <property type="match status" value="1"/>
</dbReference>
<keyword evidence="6 13" id="KW-0418">Kinase</keyword>
<feature type="domain" description="Histidine kinase/HSP90-like ATPase" evidence="11">
    <location>
        <begin position="314"/>
        <end position="403"/>
    </location>
</feature>
<dbReference type="SUPFAM" id="SSF55874">
    <property type="entry name" value="ATPase domain of HSP90 chaperone/DNA topoisomerase II/histidine kinase"/>
    <property type="match status" value="1"/>
</dbReference>
<sequence length="409" mass="43892">MRHSAPHEHWSGAHPAGEWRPGSGLSRPWSWNQPGGFTRGARWFPVVFSQLIQLPVVVWALFGWHGWVQSVIAVLAFLSSYLLLWLVWQPGPALLCVAVLTVPAIILGDGPPLAAVPLAFAVVGATVRGARAWVWSTVGVGVIAAIAYATLVTERPFSVVRPLLVMLVLSLLVGLGEVIRNRRERFAEYRVAQQRHRQSEAERERLRIARELHDVLAHSLSSINVQAGMGLHLIDDQPAKAAEALANIKETSKTALDEVRGVLGFLRSGTGEGAPLVPEPELARLPALVESVAGLGVAVALEGGLSPTASLLEQRAVYRIVQEALTNITRHSNATHATVRLESSVGLDTVTVVDDGTTEHPEDELAEGRGLLGMRERAQLLGGTVEVGWQAGGGFAVVARLPHADGARP</sequence>
<dbReference type="InterPro" id="IPR036890">
    <property type="entry name" value="HATPase_C_sf"/>
</dbReference>
<keyword evidence="8" id="KW-0902">Two-component regulatory system</keyword>
<evidence type="ECO:0000256" key="9">
    <source>
        <dbReference type="SAM" id="MobiDB-lite"/>
    </source>
</evidence>
<proteinExistence type="predicted"/>
<feature type="transmembrane region" description="Helical" evidence="10">
    <location>
        <begin position="159"/>
        <end position="179"/>
    </location>
</feature>
<keyword evidence="10" id="KW-1133">Transmembrane helix</keyword>
<dbReference type="PANTHER" id="PTHR24421:SF10">
    <property type="entry name" value="NITRATE_NITRITE SENSOR PROTEIN NARQ"/>
    <property type="match status" value="1"/>
</dbReference>
<feature type="transmembrane region" description="Helical" evidence="10">
    <location>
        <begin position="71"/>
        <end position="88"/>
    </location>
</feature>
<evidence type="ECO:0000256" key="5">
    <source>
        <dbReference type="ARBA" id="ARBA00022741"/>
    </source>
</evidence>
<feature type="compositionally biased region" description="Basic and acidic residues" evidence="9">
    <location>
        <begin position="1"/>
        <end position="11"/>
    </location>
</feature>
<keyword evidence="3" id="KW-0597">Phosphoprotein</keyword>
<dbReference type="EMBL" id="JBHSTP010000001">
    <property type="protein sequence ID" value="MFC6355767.1"/>
    <property type="molecule type" value="Genomic_DNA"/>
</dbReference>
<dbReference type="InterPro" id="IPR050482">
    <property type="entry name" value="Sensor_HK_TwoCompSys"/>
</dbReference>
<dbReference type="RefSeq" id="WP_386729030.1">
    <property type="nucleotide sequence ID" value="NZ_JBHSTP010000001.1"/>
</dbReference>
<feature type="region of interest" description="Disordered" evidence="9">
    <location>
        <begin position="1"/>
        <end position="21"/>
    </location>
</feature>
<dbReference type="InterPro" id="IPR003594">
    <property type="entry name" value="HATPase_dom"/>
</dbReference>
<keyword evidence="10" id="KW-0812">Transmembrane</keyword>
<evidence type="ECO:0000256" key="4">
    <source>
        <dbReference type="ARBA" id="ARBA00022679"/>
    </source>
</evidence>
<dbReference type="GO" id="GO:0016301">
    <property type="term" value="F:kinase activity"/>
    <property type="evidence" value="ECO:0007669"/>
    <property type="project" value="UniProtKB-KW"/>
</dbReference>
<protein>
    <recommendedName>
        <fullName evidence="2">histidine kinase</fullName>
        <ecNumber evidence="2">2.7.13.3</ecNumber>
    </recommendedName>
</protein>
<accession>A0ABW1VE41</accession>
<evidence type="ECO:0000256" key="7">
    <source>
        <dbReference type="ARBA" id="ARBA00022840"/>
    </source>
</evidence>
<evidence type="ECO:0000256" key="3">
    <source>
        <dbReference type="ARBA" id="ARBA00022553"/>
    </source>
</evidence>
<evidence type="ECO:0000256" key="8">
    <source>
        <dbReference type="ARBA" id="ARBA00023012"/>
    </source>
</evidence>
<evidence type="ECO:0000259" key="12">
    <source>
        <dbReference type="Pfam" id="PF07730"/>
    </source>
</evidence>
<evidence type="ECO:0000256" key="2">
    <source>
        <dbReference type="ARBA" id="ARBA00012438"/>
    </source>
</evidence>
<dbReference type="Proteomes" id="UP001596306">
    <property type="component" value="Unassembled WGS sequence"/>
</dbReference>